<protein>
    <submittedName>
        <fullName evidence="4">Ras-associating domain-containing protein</fullName>
    </submittedName>
</protein>
<dbReference type="InterPro" id="IPR000159">
    <property type="entry name" value="RA_dom"/>
</dbReference>
<dbReference type="SUPFAM" id="SSF50156">
    <property type="entry name" value="PDZ domain-like"/>
    <property type="match status" value="1"/>
</dbReference>
<feature type="compositionally biased region" description="Polar residues" evidence="1">
    <location>
        <begin position="743"/>
        <end position="763"/>
    </location>
</feature>
<dbReference type="InterPro" id="IPR023578">
    <property type="entry name" value="Ras_GEF_dom_sf"/>
</dbReference>
<accession>A0A914X926</accession>
<dbReference type="PANTHER" id="PTHR33845:SF1">
    <property type="entry name" value="C2H2-TYPE DOMAIN-CONTAINING PROTEIN"/>
    <property type="match status" value="1"/>
</dbReference>
<feature type="region of interest" description="Disordered" evidence="1">
    <location>
        <begin position="688"/>
        <end position="717"/>
    </location>
</feature>
<dbReference type="Pfam" id="PF00788">
    <property type="entry name" value="RA"/>
    <property type="match status" value="1"/>
</dbReference>
<feature type="region of interest" description="Disordered" evidence="1">
    <location>
        <begin position="294"/>
        <end position="334"/>
    </location>
</feature>
<dbReference type="InterPro" id="IPR013087">
    <property type="entry name" value="Znf_C2H2_type"/>
</dbReference>
<evidence type="ECO:0000259" key="2">
    <source>
        <dbReference type="PROSITE" id="PS50200"/>
    </source>
</evidence>
<name>A0A914X926_9BILA</name>
<proteinExistence type="predicted"/>
<dbReference type="Proteomes" id="UP000887566">
    <property type="component" value="Unplaced"/>
</dbReference>
<feature type="domain" description="Ras-associating" evidence="2">
    <location>
        <begin position="786"/>
        <end position="874"/>
    </location>
</feature>
<dbReference type="InterPro" id="IPR029071">
    <property type="entry name" value="Ubiquitin-like_domsf"/>
</dbReference>
<dbReference type="PROSITE" id="PS00028">
    <property type="entry name" value="ZINC_FINGER_C2H2_1"/>
    <property type="match status" value="1"/>
</dbReference>
<dbReference type="InterPro" id="IPR036034">
    <property type="entry name" value="PDZ_sf"/>
</dbReference>
<dbReference type="WBParaSite" id="PSAMB.scaffold6927size12822.g29374.t1">
    <property type="protein sequence ID" value="PSAMB.scaffold6927size12822.g29374.t1"/>
    <property type="gene ID" value="PSAMB.scaffold6927size12822.g29374"/>
</dbReference>
<evidence type="ECO:0000313" key="3">
    <source>
        <dbReference type="Proteomes" id="UP000887566"/>
    </source>
</evidence>
<evidence type="ECO:0000256" key="1">
    <source>
        <dbReference type="SAM" id="MobiDB-lite"/>
    </source>
</evidence>
<sequence>MEMRRHQLRSVLSSTTRKNIVEKLGTEGNADALLTLDWAMKWLPTKARETQKDFFGKKGISWHITHVLRRSSDDNFEQRTLVHITEQSSQDGETVLAILRHVLKELKKSGVNSVILRSDNAGCYHGNKVLATINKISEETNVQIMRYTFSESQAGKSSCDRMASVIKRHLHAYIDQGNDVTQGLDFIKAIESAVKVNAVKFFVFKLRRTKNDYPSGKPLIPNVSLLYDVTFHGRGIQAKKHSGIGNGKEIEEQQWKGKESKAKLRILKEDSHPNQTEPVEWSPLQCTRHIVPKRASNDQPNDEEQSCEEETNERQQTCTESDPSAASEIIDDDEDTLKNEEKHDYYDCPEPNCVEQFVTLGQLQRHIIIGKHKFAIERKTMRDFALHSFQVNIAGNNENRIRLQEPVEEIVNDLELMKDPAYAPLLQGWALKRPPKRNPFSDKQRDYINAAFDRGTRKKSEKVDSRQLAKQMEEELVPGTSTFRFRPKELMSASQISGHFTRKLERKRNLQPECVDDPEAAVCADIDDQDATSEDDEYENTEDPMFYSVEDEMTELVAAANIIDGTGENSNEPSLITTAPATTILEVNGQNFQHVTHQRALELLRSSTHLSITVKSNLLGFKEMLSAPDKADQQPLDAAAKKAGKFAKNKTTTQLIANNGHGGRGSIPSMGGSRQTASCAQLASAAKMNGRHGSPGRDRVFPTAPPGSIQPQQDKTATRSMMDRLLHKLKGSGGFNAEDDQTFDQQRQNRPPTQLRPSRSNPDITGHGIVPLNIAQYYQPVKSACPEHVLKIYRSDQSFKYLTVYKETTAQNVVQLSLQEFGMSTDGGSLEWALCETSVTPEGVIKQRRLPDQMQNLAERIALNSRYYLKNNNRSEPLVPDDLAPEILKEAQTQLMQLNAQIVAAQMTLQDFAVYSSIEPTEYVDNLFRL</sequence>
<dbReference type="CDD" id="cd01785">
    <property type="entry name" value="RA_PDZ-GEF1"/>
    <property type="match status" value="1"/>
</dbReference>
<dbReference type="SMART" id="SM00314">
    <property type="entry name" value="RA"/>
    <property type="match status" value="1"/>
</dbReference>
<dbReference type="AlphaFoldDB" id="A0A914X926"/>
<dbReference type="SUPFAM" id="SSF54236">
    <property type="entry name" value="Ubiquitin-like"/>
    <property type="match status" value="1"/>
</dbReference>
<dbReference type="PANTHER" id="PTHR33845">
    <property type="entry name" value="C2H2-TYPE DOMAIN-CONTAINING PROTEIN"/>
    <property type="match status" value="1"/>
</dbReference>
<keyword evidence="3" id="KW-1185">Reference proteome</keyword>
<evidence type="ECO:0000313" key="4">
    <source>
        <dbReference type="WBParaSite" id="PSAMB.scaffold6927size12822.g29374.t1"/>
    </source>
</evidence>
<feature type="compositionally biased region" description="Polar residues" evidence="1">
    <location>
        <begin position="314"/>
        <end position="324"/>
    </location>
</feature>
<reference evidence="4" key="1">
    <citation type="submission" date="2022-11" db="UniProtKB">
        <authorList>
            <consortium name="WormBaseParasite"/>
        </authorList>
    </citation>
    <scope>IDENTIFICATION</scope>
</reference>
<feature type="region of interest" description="Disordered" evidence="1">
    <location>
        <begin position="519"/>
        <end position="539"/>
    </location>
</feature>
<feature type="compositionally biased region" description="Acidic residues" evidence="1">
    <location>
        <begin position="300"/>
        <end position="311"/>
    </location>
</feature>
<feature type="region of interest" description="Disordered" evidence="1">
    <location>
        <begin position="730"/>
        <end position="766"/>
    </location>
</feature>
<dbReference type="PROSITE" id="PS50200">
    <property type="entry name" value="RA"/>
    <property type="match status" value="1"/>
</dbReference>
<dbReference type="GO" id="GO:0007165">
    <property type="term" value="P:signal transduction"/>
    <property type="evidence" value="ECO:0007669"/>
    <property type="project" value="InterPro"/>
</dbReference>
<dbReference type="Gene3D" id="2.30.42.10">
    <property type="match status" value="1"/>
</dbReference>
<organism evidence="3 4">
    <name type="scientific">Plectus sambesii</name>
    <dbReference type="NCBI Taxonomy" id="2011161"/>
    <lineage>
        <taxon>Eukaryota</taxon>
        <taxon>Metazoa</taxon>
        <taxon>Ecdysozoa</taxon>
        <taxon>Nematoda</taxon>
        <taxon>Chromadorea</taxon>
        <taxon>Plectida</taxon>
        <taxon>Plectina</taxon>
        <taxon>Plectoidea</taxon>
        <taxon>Plectidae</taxon>
        <taxon>Plectus</taxon>
    </lineage>
</organism>
<dbReference type="SUPFAM" id="SSF48366">
    <property type="entry name" value="Ras GEF"/>
    <property type="match status" value="1"/>
</dbReference>